<evidence type="ECO:0000313" key="2">
    <source>
        <dbReference type="EMBL" id="KAF7342442.1"/>
    </source>
</evidence>
<comment type="caution">
    <text evidence="2">The sequence shown here is derived from an EMBL/GenBank/DDBJ whole genome shotgun (WGS) entry which is preliminary data.</text>
</comment>
<feature type="region of interest" description="Disordered" evidence="1">
    <location>
        <begin position="290"/>
        <end position="310"/>
    </location>
</feature>
<evidence type="ECO:0000256" key="1">
    <source>
        <dbReference type="SAM" id="MobiDB-lite"/>
    </source>
</evidence>
<feature type="compositionally biased region" description="Low complexity" evidence="1">
    <location>
        <begin position="80"/>
        <end position="89"/>
    </location>
</feature>
<dbReference type="Proteomes" id="UP000620124">
    <property type="component" value="Unassembled WGS sequence"/>
</dbReference>
<evidence type="ECO:0000313" key="3">
    <source>
        <dbReference type="Proteomes" id="UP000620124"/>
    </source>
</evidence>
<dbReference type="EMBL" id="JACAZI010000017">
    <property type="protein sequence ID" value="KAF7342442.1"/>
    <property type="molecule type" value="Genomic_DNA"/>
</dbReference>
<name>A0A8H6XL41_9AGAR</name>
<gene>
    <name evidence="2" type="ORF">MVEN_01833400</name>
</gene>
<feature type="compositionally biased region" description="Polar residues" evidence="1">
    <location>
        <begin position="866"/>
        <end position="878"/>
    </location>
</feature>
<feature type="region of interest" description="Disordered" evidence="1">
    <location>
        <begin position="95"/>
        <end position="122"/>
    </location>
</feature>
<feature type="compositionally biased region" description="Low complexity" evidence="1">
    <location>
        <begin position="21"/>
        <end position="33"/>
    </location>
</feature>
<protein>
    <submittedName>
        <fullName evidence="2">Uncharacterized protein</fullName>
    </submittedName>
</protein>
<feature type="region of interest" description="Disordered" evidence="1">
    <location>
        <begin position="1"/>
        <end position="33"/>
    </location>
</feature>
<feature type="region of interest" description="Disordered" evidence="1">
    <location>
        <begin position="761"/>
        <end position="782"/>
    </location>
</feature>
<feature type="region of interest" description="Disordered" evidence="1">
    <location>
        <begin position="70"/>
        <end position="89"/>
    </location>
</feature>
<keyword evidence="3" id="KW-1185">Reference proteome</keyword>
<organism evidence="2 3">
    <name type="scientific">Mycena venus</name>
    <dbReference type="NCBI Taxonomy" id="2733690"/>
    <lineage>
        <taxon>Eukaryota</taxon>
        <taxon>Fungi</taxon>
        <taxon>Dikarya</taxon>
        <taxon>Basidiomycota</taxon>
        <taxon>Agaricomycotina</taxon>
        <taxon>Agaricomycetes</taxon>
        <taxon>Agaricomycetidae</taxon>
        <taxon>Agaricales</taxon>
        <taxon>Marasmiineae</taxon>
        <taxon>Mycenaceae</taxon>
        <taxon>Mycena</taxon>
    </lineage>
</organism>
<feature type="compositionally biased region" description="Low complexity" evidence="1">
    <location>
        <begin position="95"/>
        <end position="109"/>
    </location>
</feature>
<feature type="compositionally biased region" description="Polar residues" evidence="1">
    <location>
        <begin position="1"/>
        <end position="16"/>
    </location>
</feature>
<reference evidence="2" key="1">
    <citation type="submission" date="2020-05" db="EMBL/GenBank/DDBJ databases">
        <title>Mycena genomes resolve the evolution of fungal bioluminescence.</title>
        <authorList>
            <person name="Tsai I.J."/>
        </authorList>
    </citation>
    <scope>NUCLEOTIDE SEQUENCE</scope>
    <source>
        <strain evidence="2">CCC161011</strain>
    </source>
</reference>
<feature type="compositionally biased region" description="Basic and acidic residues" evidence="1">
    <location>
        <begin position="761"/>
        <end position="773"/>
    </location>
</feature>
<feature type="region of interest" description="Disordered" evidence="1">
    <location>
        <begin position="801"/>
        <end position="878"/>
    </location>
</feature>
<feature type="compositionally biased region" description="Acidic residues" evidence="1">
    <location>
        <begin position="842"/>
        <end position="852"/>
    </location>
</feature>
<dbReference type="OrthoDB" id="2870737at2759"/>
<dbReference type="AlphaFoldDB" id="A0A8H6XL41"/>
<proteinExistence type="predicted"/>
<accession>A0A8H6XL41</accession>
<sequence length="1003" mass="110907">MYSSEFSFPVSSTPSSEFDWPSHSHTSHSSPTSEFAMLEEMTSLALYPTPPAHWDPSLASMLSALEAAPPDFLRNPPQNPLDDYSALLDSSLPLPDPGLSAGSSSSLPAVKQSHPDTLPLMTSDEMDSAGEEWPWEPSGTVWLDNDVSSDVYVPAEPFRVTQNCRVERIERVSGVPSQMPVPRVPTAYIINFSSVRDTYKDEDGETMNLELILKDKDCHSWDGTPGERQTGRAPSVNVKLFTGVGVFEKVLCRNRSQAWPTHTGTYISADVDENLCVRFFRGESVDTASADKGEGTSTCSRIIGSGSGKKGKQLCPFPHLKDGVVHTAQMIKRTCKAATTIYVPLDKDTIPIAIVVPKHAVPHTHPPPPPTKVPTDVRTLYEEAVRAVGVSIATVNKVERAATTIQIMGKAPGLVHPSLLQVSTKQGIITALKRRDPGGDKSGWEGLFELYKIDQEKDPQDRYIYSFDFLPGRSPASVVITTFETILLECVELVRSIDQDTTFKRLKAGLLNEYELTAFFTPLDRLFTFGRLYMDAKDADAFEFAWDKIHEAFFAATNKVLAFKAWSKDGWLVTMGGDMESAPWIGMARSFIKRMDPDNRPTVDEFLAKVCRVCRRHALEGLRKGIQPHVDDDQWPRFQGFLDLTTREDVQIFSDWVFSLDIPKVTAWWNHKLNHKWILPGLLECLSGLSHDDWLTTPFTSNGNETQHHWTNSQTGIGLNAKECIVRAAAADHAVGQEFEASLASGVLANFRNELSHRTDRNVKRHTSAVEKTKRARAGNNKIQELRSQLAILVAEQKTSSSGVVRVRQKSKSSGLSATLKGKGPVRESAKSKGKQRQRTEEELDPDDDDIDTNVFKDPTLRIKSNPPQFSEPQDLNSGVTVESGTMEFDGDPAPVGLVQIGTSLNATPPSSHALASVRVLLSPRRSTRKRAASTVHSDAPPSKIISAESSGIPVITADSGRRTRRKPKPWGVVHDNQTYTSFEFLAQFPDEYRSLYGDAEPA</sequence>